<reference evidence="2 3" key="1">
    <citation type="submission" date="2018-07" db="EMBL/GenBank/DDBJ databases">
        <title>Genomic Encyclopedia of Type Strains, Phase IV (KMG-IV): sequencing the most valuable type-strain genomes for metagenomic binning, comparative biology and taxonomic classification.</title>
        <authorList>
            <person name="Goeker M."/>
        </authorList>
    </citation>
    <scope>NUCLEOTIDE SEQUENCE [LARGE SCALE GENOMIC DNA]</scope>
    <source>
        <strain evidence="2 3">DSM 26407</strain>
    </source>
</reference>
<organism evidence="2 3">
    <name type="scientific">Thioalbus denitrificans</name>
    <dbReference type="NCBI Taxonomy" id="547122"/>
    <lineage>
        <taxon>Bacteria</taxon>
        <taxon>Pseudomonadati</taxon>
        <taxon>Pseudomonadota</taxon>
        <taxon>Gammaproteobacteria</taxon>
        <taxon>Chromatiales</taxon>
        <taxon>Ectothiorhodospiraceae</taxon>
        <taxon>Thioalbus</taxon>
    </lineage>
</organism>
<feature type="transmembrane region" description="Helical" evidence="1">
    <location>
        <begin position="113"/>
        <end position="132"/>
    </location>
</feature>
<keyword evidence="3" id="KW-1185">Reference proteome</keyword>
<gene>
    <name evidence="2" type="ORF">DFQ59_10566</name>
</gene>
<evidence type="ECO:0000313" key="2">
    <source>
        <dbReference type="EMBL" id="RCX30234.1"/>
    </source>
</evidence>
<name>A0A369CEJ2_9GAMM</name>
<keyword evidence="1" id="KW-0812">Transmembrane</keyword>
<dbReference type="Proteomes" id="UP000252707">
    <property type="component" value="Unassembled WGS sequence"/>
</dbReference>
<evidence type="ECO:0000256" key="1">
    <source>
        <dbReference type="SAM" id="Phobius"/>
    </source>
</evidence>
<dbReference type="EMBL" id="QPJY01000005">
    <property type="protein sequence ID" value="RCX30234.1"/>
    <property type="molecule type" value="Genomic_DNA"/>
</dbReference>
<evidence type="ECO:0000313" key="3">
    <source>
        <dbReference type="Proteomes" id="UP000252707"/>
    </source>
</evidence>
<feature type="transmembrane region" description="Helical" evidence="1">
    <location>
        <begin position="83"/>
        <end position="101"/>
    </location>
</feature>
<keyword evidence="1" id="KW-1133">Transmembrane helix</keyword>
<sequence length="161" mass="17317">MDREVEVMKEAPEHTPYSWIVGGYLMVNGLYGLALAVWLVVQQPEIPNRIAFGLVNVVIPCVAAIIGHFVLIQVPGALRWSGYYFMAALPIAGVGTWQYAFTHGLSLGLKLELSGVLLGVNLLPLLGLWLLLEHGKAVVGTGRTLAGPELQMPGSGAESER</sequence>
<feature type="transmembrane region" description="Helical" evidence="1">
    <location>
        <begin position="20"/>
        <end position="41"/>
    </location>
</feature>
<feature type="transmembrane region" description="Helical" evidence="1">
    <location>
        <begin position="50"/>
        <end position="71"/>
    </location>
</feature>
<accession>A0A369CEJ2</accession>
<protein>
    <submittedName>
        <fullName evidence="2">Uncharacterized protein</fullName>
    </submittedName>
</protein>
<dbReference type="AlphaFoldDB" id="A0A369CEJ2"/>
<proteinExistence type="predicted"/>
<keyword evidence="1" id="KW-0472">Membrane</keyword>
<comment type="caution">
    <text evidence="2">The sequence shown here is derived from an EMBL/GenBank/DDBJ whole genome shotgun (WGS) entry which is preliminary data.</text>
</comment>